<dbReference type="EMBL" id="KL198012">
    <property type="protein sequence ID" value="KDQ23878.1"/>
    <property type="molecule type" value="Genomic_DNA"/>
</dbReference>
<evidence type="ECO:0000313" key="2">
    <source>
        <dbReference type="EMBL" id="KDQ23878.1"/>
    </source>
</evidence>
<organism evidence="2 3">
    <name type="scientific">Pleurotus ostreatus (strain PC15)</name>
    <name type="common">Oyster mushroom</name>
    <dbReference type="NCBI Taxonomy" id="1137138"/>
    <lineage>
        <taxon>Eukaryota</taxon>
        <taxon>Fungi</taxon>
        <taxon>Dikarya</taxon>
        <taxon>Basidiomycota</taxon>
        <taxon>Agaricomycotina</taxon>
        <taxon>Agaricomycetes</taxon>
        <taxon>Agaricomycetidae</taxon>
        <taxon>Agaricales</taxon>
        <taxon>Pleurotineae</taxon>
        <taxon>Pleurotaceae</taxon>
        <taxon>Pleurotus</taxon>
    </lineage>
</organism>
<evidence type="ECO:0000313" key="3">
    <source>
        <dbReference type="Proteomes" id="UP000027073"/>
    </source>
</evidence>
<keyword evidence="1" id="KW-0812">Transmembrane</keyword>
<gene>
    <name evidence="2" type="ORF">PLEOSDRAFT_1023983</name>
</gene>
<feature type="non-terminal residue" evidence="2">
    <location>
        <position position="1"/>
    </location>
</feature>
<name>A0A067N796_PLEO1</name>
<dbReference type="AlphaFoldDB" id="A0A067N796"/>
<dbReference type="OrthoDB" id="3043139at2759"/>
<feature type="transmembrane region" description="Helical" evidence="1">
    <location>
        <begin position="20"/>
        <end position="44"/>
    </location>
</feature>
<dbReference type="HOGENOM" id="CLU_2339254_0_0_1"/>
<keyword evidence="1" id="KW-0472">Membrane</keyword>
<sequence length="98" mass="10606">VVCLLQLRIYALFGASKKILHSPVAVVNGILFLGSVAGWVYILVHNVTRTEALIADAVRLPLPACPIIHVSTDWAQWVPTTVYGGILFSFAVYKAIAS</sequence>
<reference evidence="3" key="1">
    <citation type="journal article" date="2014" name="Proc. Natl. Acad. Sci. U.S.A.">
        <title>Extensive sampling of basidiomycete genomes demonstrates inadequacy of the white-rot/brown-rot paradigm for wood decay fungi.</title>
        <authorList>
            <person name="Riley R."/>
            <person name="Salamov A.A."/>
            <person name="Brown D.W."/>
            <person name="Nagy L.G."/>
            <person name="Floudas D."/>
            <person name="Held B.W."/>
            <person name="Levasseur A."/>
            <person name="Lombard V."/>
            <person name="Morin E."/>
            <person name="Otillar R."/>
            <person name="Lindquist E.A."/>
            <person name="Sun H."/>
            <person name="LaButti K.M."/>
            <person name="Schmutz J."/>
            <person name="Jabbour D."/>
            <person name="Luo H."/>
            <person name="Baker S.E."/>
            <person name="Pisabarro A.G."/>
            <person name="Walton J.D."/>
            <person name="Blanchette R.A."/>
            <person name="Henrissat B."/>
            <person name="Martin F."/>
            <person name="Cullen D."/>
            <person name="Hibbett D.S."/>
            <person name="Grigoriev I.V."/>
        </authorList>
    </citation>
    <scope>NUCLEOTIDE SEQUENCE [LARGE SCALE GENOMIC DNA]</scope>
    <source>
        <strain evidence="3">PC15</strain>
    </source>
</reference>
<dbReference type="InParanoid" id="A0A067N796"/>
<feature type="non-terminal residue" evidence="2">
    <location>
        <position position="98"/>
    </location>
</feature>
<protein>
    <submittedName>
        <fullName evidence="2">Uncharacterized protein</fullName>
    </submittedName>
</protein>
<accession>A0A067N796</accession>
<evidence type="ECO:0000256" key="1">
    <source>
        <dbReference type="SAM" id="Phobius"/>
    </source>
</evidence>
<dbReference type="VEuPathDB" id="FungiDB:PLEOSDRAFT_1023983"/>
<proteinExistence type="predicted"/>
<keyword evidence="1" id="KW-1133">Transmembrane helix</keyword>
<dbReference type="Proteomes" id="UP000027073">
    <property type="component" value="Unassembled WGS sequence"/>
</dbReference>